<evidence type="ECO:0008006" key="3">
    <source>
        <dbReference type="Google" id="ProtNLM"/>
    </source>
</evidence>
<name>A0ABX8BJ54_9ACTN</name>
<dbReference type="RefSeq" id="WP_220561633.1">
    <property type="nucleotide sequence ID" value="NZ_CP074133.1"/>
</dbReference>
<keyword evidence="2" id="KW-1185">Reference proteome</keyword>
<evidence type="ECO:0000313" key="1">
    <source>
        <dbReference type="EMBL" id="QUX20438.1"/>
    </source>
</evidence>
<sequence length="61" mass="6290">MTGRAEWDRLAERLRAARSGRDAVVAAVDGLSPVGGIHVLSRAPTPERPAAVMRGSAGPAV</sequence>
<accession>A0ABX8BJ54</accession>
<dbReference type="EMBL" id="CP074133">
    <property type="protein sequence ID" value="QUX20438.1"/>
    <property type="molecule type" value="Genomic_DNA"/>
</dbReference>
<organism evidence="1 2">
    <name type="scientific">Nocardiopsis changdeensis</name>
    <dbReference type="NCBI Taxonomy" id="2831969"/>
    <lineage>
        <taxon>Bacteria</taxon>
        <taxon>Bacillati</taxon>
        <taxon>Actinomycetota</taxon>
        <taxon>Actinomycetes</taxon>
        <taxon>Streptosporangiales</taxon>
        <taxon>Nocardiopsidaceae</taxon>
        <taxon>Nocardiopsis</taxon>
    </lineage>
</organism>
<proteinExistence type="predicted"/>
<gene>
    <name evidence="1" type="ORF">KGD84_18150</name>
</gene>
<protein>
    <recommendedName>
        <fullName evidence="3">XdhC family protein</fullName>
    </recommendedName>
</protein>
<reference evidence="1 2" key="1">
    <citation type="submission" date="2021-05" db="EMBL/GenBank/DDBJ databases">
        <title>Direct Submission.</title>
        <authorList>
            <person name="Li K."/>
            <person name="Gao J."/>
        </authorList>
    </citation>
    <scope>NUCLEOTIDE SEQUENCE [LARGE SCALE GENOMIC DNA]</scope>
    <source>
        <strain evidence="1 2">Mg02</strain>
    </source>
</reference>
<dbReference type="Proteomes" id="UP000676079">
    <property type="component" value="Chromosome"/>
</dbReference>
<evidence type="ECO:0000313" key="2">
    <source>
        <dbReference type="Proteomes" id="UP000676079"/>
    </source>
</evidence>